<evidence type="ECO:0000256" key="6">
    <source>
        <dbReference type="ARBA" id="ARBA00022993"/>
    </source>
</evidence>
<keyword evidence="4 7" id="KW-0547">Nucleotide-binding</keyword>
<dbReference type="RefSeq" id="WP_128695033.1">
    <property type="nucleotide sequence ID" value="NZ_LHQS01000004.1"/>
</dbReference>
<evidence type="ECO:0000313" key="9">
    <source>
        <dbReference type="EMBL" id="RXE55136.1"/>
    </source>
</evidence>
<sequence>MRVMVGGTFDPLHAGHRKLLTRSFQVAGQDGLVTIGITTDEFAGSKIHPVRPFEERRRDVEEFIRENDFAAGWMIEPLSDRYGSALEADFDALVVSEETFPVAVEINELRRNRGRKKVDIHEISCVLAEDGRRISSTRIYRGEIDSCGQLVR</sequence>
<keyword evidence="10" id="KW-1185">Reference proteome</keyword>
<dbReference type="EC" id="2.7.7.3" evidence="7"/>
<dbReference type="InterPro" id="IPR014729">
    <property type="entry name" value="Rossmann-like_a/b/a_fold"/>
</dbReference>
<gene>
    <name evidence="7" type="primary">coaD</name>
    <name evidence="9" type="ORF">ABH15_12990</name>
</gene>
<keyword evidence="5 7" id="KW-0067">ATP-binding</keyword>
<evidence type="ECO:0000256" key="2">
    <source>
        <dbReference type="ARBA" id="ARBA00022679"/>
    </source>
</evidence>
<evidence type="ECO:0000256" key="7">
    <source>
        <dbReference type="HAMAP-Rule" id="MF_00647"/>
    </source>
</evidence>
<comment type="subcellular location">
    <subcellularLocation>
        <location evidence="7">Cytoplasm</location>
    </subcellularLocation>
</comment>
<evidence type="ECO:0000259" key="8">
    <source>
        <dbReference type="Pfam" id="PF01467"/>
    </source>
</evidence>
<dbReference type="Pfam" id="PF01467">
    <property type="entry name" value="CTP_transf_like"/>
    <property type="match status" value="1"/>
</dbReference>
<name>A0A498GZR5_9EURY</name>
<dbReference type="GO" id="GO:0015937">
    <property type="term" value="P:coenzyme A biosynthetic process"/>
    <property type="evidence" value="ECO:0007669"/>
    <property type="project" value="UniProtKB-UniRule"/>
</dbReference>
<dbReference type="GO" id="GO:0004595">
    <property type="term" value="F:pantetheine-phosphate adenylyltransferase activity"/>
    <property type="evidence" value="ECO:0007669"/>
    <property type="project" value="UniProtKB-UniRule"/>
</dbReference>
<keyword evidence="2 7" id="KW-0808">Transferase</keyword>
<keyword evidence="6 7" id="KW-0173">Coenzyme A biosynthesis</keyword>
<feature type="domain" description="Cytidyltransferase-like" evidence="8">
    <location>
        <begin position="4"/>
        <end position="140"/>
    </location>
</feature>
<dbReference type="AlphaFoldDB" id="A0A498GZR5"/>
<evidence type="ECO:0000256" key="4">
    <source>
        <dbReference type="ARBA" id="ARBA00022741"/>
    </source>
</evidence>
<dbReference type="InterPro" id="IPR023540">
    <property type="entry name" value="PPAT_arch"/>
</dbReference>
<dbReference type="EMBL" id="LHQS01000004">
    <property type="protein sequence ID" value="RXE55136.1"/>
    <property type="molecule type" value="Genomic_DNA"/>
</dbReference>
<dbReference type="SUPFAM" id="SSF52374">
    <property type="entry name" value="Nucleotidylyl transferase"/>
    <property type="match status" value="1"/>
</dbReference>
<dbReference type="Gene3D" id="3.40.50.620">
    <property type="entry name" value="HUPs"/>
    <property type="match status" value="1"/>
</dbReference>
<keyword evidence="1 7" id="KW-0963">Cytoplasm</keyword>
<evidence type="ECO:0000256" key="3">
    <source>
        <dbReference type="ARBA" id="ARBA00022695"/>
    </source>
</evidence>
<dbReference type="NCBIfam" id="NF001985">
    <property type="entry name" value="PRK00777.1"/>
    <property type="match status" value="1"/>
</dbReference>
<proteinExistence type="inferred from homology"/>
<dbReference type="GO" id="GO:0005524">
    <property type="term" value="F:ATP binding"/>
    <property type="evidence" value="ECO:0007669"/>
    <property type="project" value="UniProtKB-KW"/>
</dbReference>
<comment type="caution">
    <text evidence="9">The sequence shown here is derived from an EMBL/GenBank/DDBJ whole genome shotgun (WGS) entry which is preliminary data.</text>
</comment>
<comment type="similarity">
    <text evidence="7">Belongs to the eukaryotic CoaD family.</text>
</comment>
<dbReference type="Proteomes" id="UP000290932">
    <property type="component" value="Unassembled WGS sequence"/>
</dbReference>
<reference evidence="9 10" key="1">
    <citation type="journal article" date="2015" name="Int. J. Syst. Evol. Microbiol.">
        <title>Methanoculleus taiwanensis sp. nov., a methanogen isolated from deep marine sediment at the deformation front area near Taiwan.</title>
        <authorList>
            <person name="Weng C.Y."/>
            <person name="Chen S.C."/>
            <person name="Lai M.C."/>
            <person name="Wu S.Y."/>
            <person name="Lin S."/>
            <person name="Yang T.F."/>
            <person name="Chen P.C."/>
        </authorList>
    </citation>
    <scope>NUCLEOTIDE SEQUENCE [LARGE SCALE GENOMIC DNA]</scope>
    <source>
        <strain evidence="9 10">CYW4</strain>
    </source>
</reference>
<dbReference type="GO" id="GO:0005737">
    <property type="term" value="C:cytoplasm"/>
    <property type="evidence" value="ECO:0007669"/>
    <property type="project" value="UniProtKB-SubCell"/>
</dbReference>
<evidence type="ECO:0000256" key="1">
    <source>
        <dbReference type="ARBA" id="ARBA00022490"/>
    </source>
</evidence>
<evidence type="ECO:0000313" key="10">
    <source>
        <dbReference type="Proteomes" id="UP000290932"/>
    </source>
</evidence>
<protein>
    <recommendedName>
        <fullName evidence="7">Phosphopantetheine adenylyltransferase</fullName>
        <ecNumber evidence="7">2.7.7.3</ecNumber>
    </recommendedName>
    <alternativeName>
        <fullName evidence="7">Dephospho-CoA pyrophosphorylase</fullName>
    </alternativeName>
    <alternativeName>
        <fullName evidence="7">Pantetheine-phosphate adenylyltransferase</fullName>
        <shortName evidence="7">PPAT</shortName>
    </alternativeName>
</protein>
<comment type="pathway">
    <text evidence="7">Cofactor biosynthesis; coenzyme A biosynthesis.</text>
</comment>
<organism evidence="9 10">
    <name type="scientific">Methanoculleus taiwanensis</name>
    <dbReference type="NCBI Taxonomy" id="1550565"/>
    <lineage>
        <taxon>Archaea</taxon>
        <taxon>Methanobacteriati</taxon>
        <taxon>Methanobacteriota</taxon>
        <taxon>Stenosarchaea group</taxon>
        <taxon>Methanomicrobia</taxon>
        <taxon>Methanomicrobiales</taxon>
        <taxon>Methanomicrobiaceae</taxon>
        <taxon>Methanoculleus</taxon>
    </lineage>
</organism>
<dbReference type="HAMAP" id="MF_00647">
    <property type="entry name" value="PPAT_arch"/>
    <property type="match status" value="1"/>
</dbReference>
<comment type="catalytic activity">
    <reaction evidence="7">
        <text>(R)-4'-phosphopantetheine + ATP + H(+) = 3'-dephospho-CoA + diphosphate</text>
        <dbReference type="Rhea" id="RHEA:19801"/>
        <dbReference type="ChEBI" id="CHEBI:15378"/>
        <dbReference type="ChEBI" id="CHEBI:30616"/>
        <dbReference type="ChEBI" id="CHEBI:33019"/>
        <dbReference type="ChEBI" id="CHEBI:57328"/>
        <dbReference type="ChEBI" id="CHEBI:61723"/>
        <dbReference type="EC" id="2.7.7.3"/>
    </reaction>
</comment>
<evidence type="ECO:0000256" key="5">
    <source>
        <dbReference type="ARBA" id="ARBA00022840"/>
    </source>
</evidence>
<comment type="function">
    <text evidence="7">Reversibly transfers an adenylyl group from ATP to 4'-phosphopantetheine, yielding dephospho-CoA (dPCoA) and pyrophosphate.</text>
</comment>
<dbReference type="OrthoDB" id="53228at2157"/>
<keyword evidence="3 7" id="KW-0548">Nucleotidyltransferase</keyword>
<accession>A0A498GZR5</accession>
<dbReference type="InterPro" id="IPR004821">
    <property type="entry name" value="Cyt_trans-like"/>
</dbReference>
<dbReference type="NCBIfam" id="TIGR00125">
    <property type="entry name" value="cyt_tran_rel"/>
    <property type="match status" value="1"/>
</dbReference>
<dbReference type="UniPathway" id="UPA00241"/>